<dbReference type="PRINTS" id="PR02055">
    <property type="entry name" value="PROTEINF105"/>
</dbReference>
<dbReference type="PANTHER" id="PTHR33662:SF1">
    <property type="entry name" value="INACTIVE UBIQUITIN THIOESTERASE OTULINL"/>
    <property type="match status" value="1"/>
</dbReference>
<name>A0A8C5VP24_MICMU</name>
<accession>A0A8C5VP24</accession>
<dbReference type="PRINTS" id="PR02056">
    <property type="entry name" value="PROTEINF105A"/>
</dbReference>
<sequence length="313" mass="36722">TAGKRAPALTKPRGAPRGRGPVHHWMLLTSQALGTIWRLGKGSVMLAVSFLGATLCCFKRLKFKRNLSAEAEVDLLSYCAREWKGETPRAKLMRKAYEELFWRHHIKCVRQVKRDDYDALRWVLFQIFSRGISFPSWMREKDIVKLPEKLLFSQGCNWIQQYSFGPEKHTGSNVFGKLRKCVELLKTQWTEFNGIKDYHKRGYVCNILFSDFIMLYQVTEVYDLFRALFARETSSDPLSFMVNRLNSVGDTCGLEQIDMFILRCSLEVKIKVFRLFKFNSRDFEVCYPEEPLRQWPEIPLLMENGHHYHIPVF</sequence>
<dbReference type="AlphaFoldDB" id="A0A8C5VP24"/>
<evidence type="ECO:0008006" key="6">
    <source>
        <dbReference type="Google" id="ProtNLM"/>
    </source>
</evidence>
<reference evidence="4" key="2">
    <citation type="submission" date="2025-08" db="UniProtKB">
        <authorList>
            <consortium name="Ensembl"/>
        </authorList>
    </citation>
    <scope>IDENTIFICATION</scope>
</reference>
<comment type="subcellular location">
    <subcellularLocation>
        <location evidence="1">Cytoplasm</location>
    </subcellularLocation>
</comment>
<evidence type="ECO:0000256" key="3">
    <source>
        <dbReference type="ARBA" id="ARBA00022490"/>
    </source>
</evidence>
<dbReference type="Ensembl" id="ENSMICT00000026803.2">
    <property type="protein sequence ID" value="ENSMICP00000024297.2"/>
    <property type="gene ID" value="ENSMICG00000031661.2"/>
</dbReference>
<dbReference type="InterPro" id="IPR023235">
    <property type="entry name" value="FAM105"/>
</dbReference>
<dbReference type="Proteomes" id="UP000694394">
    <property type="component" value="Chromosome 22"/>
</dbReference>
<dbReference type="EMBL" id="ABDC03026678">
    <property type="status" value="NOT_ANNOTATED_CDS"/>
    <property type="molecule type" value="Genomic_DNA"/>
</dbReference>
<evidence type="ECO:0000313" key="4">
    <source>
        <dbReference type="Ensembl" id="ENSMICP00000024297.2"/>
    </source>
</evidence>
<protein>
    <recommendedName>
        <fullName evidence="6">OTU deubiquitinase with linear linkage specificity like</fullName>
    </recommendedName>
</protein>
<comment type="similarity">
    <text evidence="2">Belongs to the peptidase C65 family. Otulin subfamily.</text>
</comment>
<dbReference type="GeneTree" id="ENSGT00390000009802"/>
<organism evidence="4 5">
    <name type="scientific">Microcebus murinus</name>
    <name type="common">Gray mouse lemur</name>
    <name type="synonym">Lemur murinus</name>
    <dbReference type="NCBI Taxonomy" id="30608"/>
    <lineage>
        <taxon>Eukaryota</taxon>
        <taxon>Metazoa</taxon>
        <taxon>Chordata</taxon>
        <taxon>Craniata</taxon>
        <taxon>Vertebrata</taxon>
        <taxon>Euteleostomi</taxon>
        <taxon>Mammalia</taxon>
        <taxon>Eutheria</taxon>
        <taxon>Euarchontoglires</taxon>
        <taxon>Primates</taxon>
        <taxon>Strepsirrhini</taxon>
        <taxon>Lemuriformes</taxon>
        <taxon>Cheirogaleidae</taxon>
        <taxon>Microcebus</taxon>
    </lineage>
</organism>
<evidence type="ECO:0000256" key="2">
    <source>
        <dbReference type="ARBA" id="ARBA00010267"/>
    </source>
</evidence>
<keyword evidence="3" id="KW-0963">Cytoplasm</keyword>
<evidence type="ECO:0000256" key="1">
    <source>
        <dbReference type="ARBA" id="ARBA00004496"/>
    </source>
</evidence>
<dbReference type="GO" id="GO:0005737">
    <property type="term" value="C:cytoplasm"/>
    <property type="evidence" value="ECO:0007669"/>
    <property type="project" value="UniProtKB-SubCell"/>
</dbReference>
<evidence type="ECO:0000313" key="5">
    <source>
        <dbReference type="Proteomes" id="UP000694394"/>
    </source>
</evidence>
<dbReference type="InterPro" id="IPR023236">
    <property type="entry name" value="OTULINL"/>
</dbReference>
<keyword evidence="5" id="KW-1185">Reference proteome</keyword>
<reference evidence="4" key="1">
    <citation type="submission" date="2016-12" db="EMBL/GenBank/DDBJ databases">
        <title>Mouse lemur reference genome and diversity panel.</title>
        <authorList>
            <person name="Harris R."/>
            <person name="Larsen P."/>
            <person name="Liu Y."/>
            <person name="Hughes D.S."/>
            <person name="Murali S."/>
            <person name="Raveendran M."/>
            <person name="Korchina V."/>
            <person name="Wang M."/>
            <person name="Jhangiani S."/>
            <person name="Bandaranaike D."/>
            <person name="Bellair M."/>
            <person name="Blankenburg K."/>
            <person name="Chao H."/>
            <person name="Dahdouli M."/>
            <person name="Dinh H."/>
            <person name="Doddapaneni H."/>
            <person name="English A."/>
            <person name="Firestine M."/>
            <person name="Gnanaolivu R."/>
            <person name="Gross S."/>
            <person name="Hernandez B."/>
            <person name="Javaid M."/>
            <person name="Jayaseelan J."/>
            <person name="Jones J."/>
            <person name="Khan Z."/>
            <person name="Kovar C."/>
            <person name="Kurapati P."/>
            <person name="Le B."/>
            <person name="Lee S."/>
            <person name="Li M."/>
            <person name="Mathew T."/>
            <person name="Narasimhan A."/>
            <person name="Ngo D."/>
            <person name="Nguyen L."/>
            <person name="Okwuonu G."/>
            <person name="Ongeri F."/>
            <person name="Osuji N."/>
            <person name="Pu L.-L."/>
            <person name="Puazo M."/>
            <person name="Quiroz J."/>
            <person name="Raj R."/>
            <person name="Rajbhandari K."/>
            <person name="Reid J.G."/>
            <person name="Santibanez J."/>
            <person name="Sexton D."/>
            <person name="Skinner E."/>
            <person name="Vee V."/>
            <person name="Weissenberger G."/>
            <person name="Wu Y."/>
            <person name="Xin Y."/>
            <person name="Han Y."/>
            <person name="Campbell C."/>
            <person name="Brown A."/>
            <person name="Sullivan B."/>
            <person name="Shelton J."/>
            <person name="Brown S."/>
            <person name="Dudchenko O."/>
            <person name="Machol I."/>
            <person name="Durand N."/>
            <person name="Shamim M."/>
            <person name="Lieberman A."/>
            <person name="Muzny D.M."/>
            <person name="Richards S."/>
            <person name="Yoder A."/>
            <person name="Worley K.C."/>
            <person name="Rogers J."/>
            <person name="Gibbs R.A."/>
        </authorList>
    </citation>
    <scope>NUCLEOTIDE SEQUENCE [LARGE SCALE GENOMIC DNA]</scope>
</reference>
<reference evidence="4" key="3">
    <citation type="submission" date="2025-09" db="UniProtKB">
        <authorList>
            <consortium name="Ensembl"/>
        </authorList>
    </citation>
    <scope>IDENTIFICATION</scope>
</reference>
<proteinExistence type="inferred from homology"/>
<dbReference type="PANTHER" id="PTHR33662">
    <property type="entry name" value="OTU DEUBIQUITINASE WITH LINEAR LINKAGE-SPECIFICITY A-RELATED"/>
    <property type="match status" value="1"/>
</dbReference>
<dbReference type="Pfam" id="PF16218">
    <property type="entry name" value="Peptidase_C101"/>
    <property type="match status" value="1"/>
</dbReference>